<evidence type="ECO:0000256" key="5">
    <source>
        <dbReference type="ARBA" id="ARBA00022737"/>
    </source>
</evidence>
<comment type="caution">
    <text evidence="9">The sequence shown here is derived from an EMBL/GenBank/DDBJ whole genome shotgun (WGS) entry which is preliminary data.</text>
</comment>
<dbReference type="EMBL" id="LJIJ01000015">
    <property type="protein sequence ID" value="ODN05858.1"/>
    <property type="molecule type" value="Genomic_DNA"/>
</dbReference>
<sequence>MDFGAKLMNGSDKKDDNNAKVLEATASGIEEGATKNVTAKDSISDRIKRRARRPTKHLVKDAANNGSGSVSTAARLLKNSRKSRNGLGRGLPKKGGAGGKGTWGVYGSELNADGALDYKDPNYDPEALENGDIHLAAIIPEMSDEEIQTSVESIILECFEHGDTGEVIDDLEEMNLGQKKHRAIIIAIEAAMDHKPSHREIISVLIADLMEGVVTSDDVAKAFQILLENLPELILDAPDAADILGNFIARAVADDCISGGLVHSWKEVAPNEHAKAALTHAEALLADKIAMLRLHNIWGVGGGGQPVKALSKRISMLLKEYLSSKDAVEAGRCLRELEVPHFHHELVYEAIVMALEAMQENVEDSICRLLKSLFNSCLITPDQMGRGFVRVFDDLPDICIDLPPAYTLIEKFVTKAQRHGFITDEVVRQVPIRGRKRFVSEGDGGKVKEDNS</sequence>
<dbReference type="PROSITE" id="PS51366">
    <property type="entry name" value="MI"/>
    <property type="match status" value="2"/>
</dbReference>
<dbReference type="Proteomes" id="UP000094527">
    <property type="component" value="Unassembled WGS sequence"/>
</dbReference>
<gene>
    <name evidence="9" type="ORF">Ocin01_00826</name>
</gene>
<feature type="domain" description="MI" evidence="8">
    <location>
        <begin position="146"/>
        <end position="267"/>
    </location>
</feature>
<dbReference type="GO" id="GO:0005634">
    <property type="term" value="C:nucleus"/>
    <property type="evidence" value="ECO:0007669"/>
    <property type="project" value="TreeGrafter"/>
</dbReference>
<feature type="domain" description="MI" evidence="8">
    <location>
        <begin position="309"/>
        <end position="432"/>
    </location>
</feature>
<dbReference type="SUPFAM" id="SSF48371">
    <property type="entry name" value="ARM repeat"/>
    <property type="match status" value="2"/>
</dbReference>
<feature type="compositionally biased region" description="Gly residues" evidence="7">
    <location>
        <begin position="87"/>
        <end position="98"/>
    </location>
</feature>
<dbReference type="AlphaFoldDB" id="A0A1D2NKQ3"/>
<dbReference type="GO" id="GO:0045892">
    <property type="term" value="P:negative regulation of DNA-templated transcription"/>
    <property type="evidence" value="ECO:0007669"/>
    <property type="project" value="InterPro"/>
</dbReference>
<dbReference type="SMART" id="SM00544">
    <property type="entry name" value="MA3"/>
    <property type="match status" value="2"/>
</dbReference>
<keyword evidence="5" id="KW-0677">Repeat</keyword>
<dbReference type="InterPro" id="IPR003891">
    <property type="entry name" value="Initiation_fac_eIF4g_MI"/>
</dbReference>
<organism evidence="9 10">
    <name type="scientific">Orchesella cincta</name>
    <name type="common">Springtail</name>
    <name type="synonym">Podura cincta</name>
    <dbReference type="NCBI Taxonomy" id="48709"/>
    <lineage>
        <taxon>Eukaryota</taxon>
        <taxon>Metazoa</taxon>
        <taxon>Ecdysozoa</taxon>
        <taxon>Arthropoda</taxon>
        <taxon>Hexapoda</taxon>
        <taxon>Collembola</taxon>
        <taxon>Entomobryomorpha</taxon>
        <taxon>Entomobryoidea</taxon>
        <taxon>Orchesellidae</taxon>
        <taxon>Orchesellinae</taxon>
        <taxon>Orchesella</taxon>
    </lineage>
</organism>
<protein>
    <recommendedName>
        <fullName evidence="3">Programmed cell death protein 4</fullName>
    </recommendedName>
</protein>
<reference evidence="9 10" key="1">
    <citation type="journal article" date="2016" name="Genome Biol. Evol.">
        <title>Gene Family Evolution Reflects Adaptation to Soil Environmental Stressors in the Genome of the Collembolan Orchesella cincta.</title>
        <authorList>
            <person name="Faddeeva-Vakhrusheva A."/>
            <person name="Derks M.F."/>
            <person name="Anvar S.Y."/>
            <person name="Agamennone V."/>
            <person name="Suring W."/>
            <person name="Smit S."/>
            <person name="van Straalen N.M."/>
            <person name="Roelofs D."/>
        </authorList>
    </citation>
    <scope>NUCLEOTIDE SEQUENCE [LARGE SCALE GENOMIC DNA]</scope>
    <source>
        <tissue evidence="9">Mixed pool</tissue>
    </source>
</reference>
<dbReference type="OrthoDB" id="414546at2759"/>
<evidence type="ECO:0000256" key="2">
    <source>
        <dbReference type="ARBA" id="ARBA00005497"/>
    </source>
</evidence>
<dbReference type="InterPro" id="IPR016024">
    <property type="entry name" value="ARM-type_fold"/>
</dbReference>
<dbReference type="Gene3D" id="1.25.40.180">
    <property type="match status" value="2"/>
</dbReference>
<keyword evidence="10" id="KW-1185">Reference proteome</keyword>
<dbReference type="OMA" id="NQDDCEF"/>
<evidence type="ECO:0000313" key="10">
    <source>
        <dbReference type="Proteomes" id="UP000094527"/>
    </source>
</evidence>
<comment type="subcellular location">
    <subcellularLocation>
        <location evidence="1">Cytoplasm</location>
    </subcellularLocation>
</comment>
<dbReference type="FunFam" id="1.25.40.180:FF:000008">
    <property type="entry name" value="Programmed cell death protein 4"/>
    <property type="match status" value="1"/>
</dbReference>
<comment type="similarity">
    <text evidence="2">Belongs to the PDCD4 family.</text>
</comment>
<proteinExistence type="inferred from homology"/>
<evidence type="ECO:0000259" key="8">
    <source>
        <dbReference type="PROSITE" id="PS51366"/>
    </source>
</evidence>
<keyword evidence="4" id="KW-0963">Cytoplasm</keyword>
<dbReference type="PANTHER" id="PTHR12626:SF0">
    <property type="entry name" value="PROGRAMMED CELL DEATH PROTEIN 4"/>
    <property type="match status" value="1"/>
</dbReference>
<evidence type="ECO:0000256" key="3">
    <source>
        <dbReference type="ARBA" id="ARBA00014414"/>
    </source>
</evidence>
<dbReference type="Pfam" id="PF02847">
    <property type="entry name" value="MA3"/>
    <property type="match status" value="2"/>
</dbReference>
<dbReference type="GO" id="GO:0005829">
    <property type="term" value="C:cytosol"/>
    <property type="evidence" value="ECO:0007669"/>
    <property type="project" value="TreeGrafter"/>
</dbReference>
<dbReference type="PANTHER" id="PTHR12626">
    <property type="entry name" value="PROGRAMMED CELL DEATH 4"/>
    <property type="match status" value="1"/>
</dbReference>
<dbReference type="STRING" id="48709.A0A1D2NKQ3"/>
<evidence type="ECO:0000313" key="9">
    <source>
        <dbReference type="EMBL" id="ODN05858.1"/>
    </source>
</evidence>
<dbReference type="InterPro" id="IPR039778">
    <property type="entry name" value="PDCD4"/>
</dbReference>
<name>A0A1D2NKQ3_ORCCI</name>
<evidence type="ECO:0000256" key="1">
    <source>
        <dbReference type="ARBA" id="ARBA00004496"/>
    </source>
</evidence>
<feature type="region of interest" description="Disordered" evidence="7">
    <location>
        <begin position="76"/>
        <end position="98"/>
    </location>
</feature>
<keyword evidence="6" id="KW-0539">Nucleus</keyword>
<accession>A0A1D2NKQ3</accession>
<evidence type="ECO:0000256" key="4">
    <source>
        <dbReference type="ARBA" id="ARBA00022490"/>
    </source>
</evidence>
<evidence type="ECO:0000256" key="7">
    <source>
        <dbReference type="SAM" id="MobiDB-lite"/>
    </source>
</evidence>
<evidence type="ECO:0000256" key="6">
    <source>
        <dbReference type="ARBA" id="ARBA00023242"/>
    </source>
</evidence>
<dbReference type="FunFam" id="1.25.40.180:FF:000009">
    <property type="entry name" value="programmed cell death protein 4"/>
    <property type="match status" value="1"/>
</dbReference>